<evidence type="ECO:0000256" key="6">
    <source>
        <dbReference type="ARBA" id="ARBA00022741"/>
    </source>
</evidence>
<evidence type="ECO:0000256" key="10">
    <source>
        <dbReference type="ARBA" id="ARBA00023017"/>
    </source>
</evidence>
<evidence type="ECO:0000256" key="14">
    <source>
        <dbReference type="ARBA" id="ARBA00023212"/>
    </source>
</evidence>
<dbReference type="Gene3D" id="1.10.8.710">
    <property type="match status" value="1"/>
</dbReference>
<dbReference type="InterPro" id="IPR013602">
    <property type="entry name" value="Dynein_heavy_linker"/>
</dbReference>
<dbReference type="InterPro" id="IPR056759">
    <property type="entry name" value="DYH2-5-8_CC"/>
</dbReference>
<dbReference type="InterPro" id="IPR042222">
    <property type="entry name" value="Dynein_2_N"/>
</dbReference>
<comment type="function">
    <text evidence="16">As part of the axonemal inner dynein arm complex plays a central role in ciliary beat. Expressed in sperm flagellum, it is required for sperm motility. Dyneins are microtubule-based molecular motors possessing ATPase activities that can convert the chemical energy of ATP into relative sliding between adjacent microtubule doublets to generate ciliary bending.</text>
</comment>
<keyword evidence="15" id="KW-0966">Cell projection</keyword>
<dbReference type="FunFam" id="3.10.490.20:FF:000008">
    <property type="entry name" value="dynein heavy chain 2, axonemal"/>
    <property type="match status" value="1"/>
</dbReference>
<dbReference type="EMBL" id="JTDE01000845">
    <property type="protein sequence ID" value="KAF7260210.1"/>
    <property type="molecule type" value="Genomic_DNA"/>
</dbReference>
<dbReference type="Pfam" id="PF03028">
    <property type="entry name" value="Dynein_heavy"/>
    <property type="match status" value="1"/>
</dbReference>
<evidence type="ECO:0000256" key="9">
    <source>
        <dbReference type="ARBA" id="ARBA00022846"/>
    </source>
</evidence>
<evidence type="ECO:0000256" key="22">
    <source>
        <dbReference type="SAM" id="MobiDB-lite"/>
    </source>
</evidence>
<dbReference type="InterPro" id="IPR026983">
    <property type="entry name" value="DHC"/>
</dbReference>
<comment type="subunit">
    <text evidence="17">Part of the axonemal inner dynein arm complex that consists of at least two heavy chains and a number of intermediate and light chains. Interacts with DNAI4.</text>
</comment>
<dbReference type="InterPro" id="IPR041589">
    <property type="entry name" value="DNAH3_AAA_lid_1"/>
</dbReference>
<dbReference type="Gene3D" id="1.20.920.30">
    <property type="match status" value="1"/>
</dbReference>
<comment type="caution">
    <text evidence="24">The sequence shown here is derived from an EMBL/GenBank/DDBJ whole genome shotgun (WGS) entry which is preliminary data.</text>
</comment>
<dbReference type="Pfam" id="PF25007">
    <property type="entry name" value="DYH2-5-8_CC"/>
    <property type="match status" value="1"/>
</dbReference>
<evidence type="ECO:0000256" key="3">
    <source>
        <dbReference type="ARBA" id="ARBA00022490"/>
    </source>
</evidence>
<dbReference type="GO" id="GO:0031514">
    <property type="term" value="C:motile cilium"/>
    <property type="evidence" value="ECO:0007669"/>
    <property type="project" value="UniProtKB-ARBA"/>
</dbReference>
<evidence type="ECO:0000256" key="17">
    <source>
        <dbReference type="ARBA" id="ARBA00064223"/>
    </source>
</evidence>
<evidence type="ECO:0000256" key="16">
    <source>
        <dbReference type="ARBA" id="ARBA00053635"/>
    </source>
</evidence>
<dbReference type="Gene3D" id="1.20.140.100">
    <property type="entry name" value="Dynein heavy chain, N-terminal domain 2"/>
    <property type="match status" value="1"/>
</dbReference>
<keyword evidence="8" id="KW-0067">ATP-binding</keyword>
<feature type="domain" description="AAA+ ATPase" evidence="23">
    <location>
        <begin position="2121"/>
        <end position="2265"/>
    </location>
</feature>
<feature type="coiled-coil region" evidence="21">
    <location>
        <begin position="3564"/>
        <end position="3626"/>
    </location>
</feature>
<keyword evidence="14" id="KW-0206">Cytoskeleton</keyword>
<dbReference type="Pfam" id="PF18199">
    <property type="entry name" value="Dynein_C"/>
    <property type="match status" value="1"/>
</dbReference>
<keyword evidence="5" id="KW-0677">Repeat</keyword>
<evidence type="ECO:0000256" key="21">
    <source>
        <dbReference type="SAM" id="Coils"/>
    </source>
</evidence>
<feature type="coiled-coil region" evidence="21">
    <location>
        <begin position="3358"/>
        <end position="3385"/>
    </location>
</feature>
<dbReference type="GO" id="GO:0007018">
    <property type="term" value="P:microtubule-based movement"/>
    <property type="evidence" value="ECO:0007669"/>
    <property type="project" value="InterPro"/>
</dbReference>
<dbReference type="FunFam" id="3.40.50.300:FF:000049">
    <property type="entry name" value="Dynein, axonemal, heavy chain 5"/>
    <property type="match status" value="1"/>
</dbReference>
<feature type="region of interest" description="Disordered" evidence="22">
    <location>
        <begin position="22"/>
        <end position="44"/>
    </location>
</feature>
<dbReference type="Gene3D" id="1.10.8.1220">
    <property type="match status" value="1"/>
</dbReference>
<dbReference type="SUPFAM" id="SSF52540">
    <property type="entry name" value="P-loop containing nucleoside triphosphate hydrolases"/>
    <property type="match status" value="4"/>
</dbReference>
<name>A0A8S9Z3N9_9TREM</name>
<evidence type="ECO:0000256" key="13">
    <source>
        <dbReference type="ARBA" id="ARBA00023175"/>
    </source>
</evidence>
<evidence type="ECO:0000256" key="2">
    <source>
        <dbReference type="ARBA" id="ARBA00008887"/>
    </source>
</evidence>
<dbReference type="Gene3D" id="1.10.8.720">
    <property type="entry name" value="Region D6 of dynein motor"/>
    <property type="match status" value="1"/>
</dbReference>
<comment type="similarity">
    <text evidence="2">Belongs to the dynein heavy chain family.</text>
</comment>
<protein>
    <recommendedName>
        <fullName evidence="18">Dynein axonemal heavy chain 2</fullName>
    </recommendedName>
    <alternativeName>
        <fullName evidence="20">Axonemal beta dynein heavy chain 2</fullName>
    </alternativeName>
    <alternativeName>
        <fullName evidence="19">Ciliary dynein heavy chain 2</fullName>
    </alternativeName>
</protein>
<evidence type="ECO:0000256" key="8">
    <source>
        <dbReference type="ARBA" id="ARBA00022840"/>
    </source>
</evidence>
<keyword evidence="9" id="KW-0282">Flagellum</keyword>
<gene>
    <name evidence="24" type="ORF">EG68_02505</name>
</gene>
<dbReference type="InterPro" id="IPR024743">
    <property type="entry name" value="Dynein_HC_stalk"/>
</dbReference>
<dbReference type="InterPro" id="IPR013594">
    <property type="entry name" value="Dynein_heavy_tail"/>
</dbReference>
<keyword evidence="12" id="KW-0969">Cilium</keyword>
<dbReference type="FunFam" id="1.10.8.720:FF:000008">
    <property type="entry name" value="Dynein axonemal heavy chain 2"/>
    <property type="match status" value="1"/>
</dbReference>
<dbReference type="Gene3D" id="6.10.140.1060">
    <property type="match status" value="1"/>
</dbReference>
<keyword evidence="4" id="KW-0493">Microtubule</keyword>
<evidence type="ECO:0000256" key="1">
    <source>
        <dbReference type="ARBA" id="ARBA00004611"/>
    </source>
</evidence>
<reference evidence="24" key="1">
    <citation type="submission" date="2019-07" db="EMBL/GenBank/DDBJ databases">
        <title>Annotation for the trematode Paragonimus miyazaki's.</title>
        <authorList>
            <person name="Choi Y.-J."/>
        </authorList>
    </citation>
    <scope>NUCLEOTIDE SEQUENCE</scope>
    <source>
        <strain evidence="24">Japan</strain>
    </source>
</reference>
<dbReference type="Pfam" id="PF12774">
    <property type="entry name" value="AAA_6"/>
    <property type="match status" value="1"/>
</dbReference>
<dbReference type="InterPro" id="IPR003593">
    <property type="entry name" value="AAA+_ATPase"/>
</dbReference>
<dbReference type="FunFam" id="3.40.50.300:FF:000153">
    <property type="entry name" value="Dynein axonemal heavy chain 1"/>
    <property type="match status" value="1"/>
</dbReference>
<evidence type="ECO:0000256" key="4">
    <source>
        <dbReference type="ARBA" id="ARBA00022701"/>
    </source>
</evidence>
<evidence type="ECO:0000256" key="18">
    <source>
        <dbReference type="ARBA" id="ARBA00071813"/>
    </source>
</evidence>
<accession>A0A8S9Z3N9</accession>
<evidence type="ECO:0000256" key="5">
    <source>
        <dbReference type="ARBA" id="ARBA00022737"/>
    </source>
</evidence>
<keyword evidence="25" id="KW-1185">Reference proteome</keyword>
<keyword evidence="10" id="KW-0243">Dynein</keyword>
<dbReference type="GO" id="GO:0045505">
    <property type="term" value="F:dynein intermediate chain binding"/>
    <property type="evidence" value="ECO:0007669"/>
    <property type="project" value="InterPro"/>
</dbReference>
<dbReference type="Proteomes" id="UP000822476">
    <property type="component" value="Unassembled WGS sequence"/>
</dbReference>
<feature type="region of interest" description="Disordered" evidence="22">
    <location>
        <begin position="1720"/>
        <end position="1785"/>
    </location>
</feature>
<dbReference type="InterPro" id="IPR041228">
    <property type="entry name" value="Dynein_C"/>
</dbReference>
<dbReference type="InterPro" id="IPR041466">
    <property type="entry name" value="Dynein_AAA5_ext"/>
</dbReference>
<dbReference type="Pfam" id="PF17852">
    <property type="entry name" value="Dynein_AAA_lid"/>
    <property type="match status" value="1"/>
</dbReference>
<dbReference type="InterPro" id="IPR042228">
    <property type="entry name" value="Dynein_linker_3"/>
</dbReference>
<dbReference type="GO" id="GO:0005874">
    <property type="term" value="C:microtubule"/>
    <property type="evidence" value="ECO:0007669"/>
    <property type="project" value="UniProtKB-KW"/>
</dbReference>
<dbReference type="FunFam" id="1.20.920.30:FF:000005">
    <property type="entry name" value="Dynein, axonemal, heavy chain 2"/>
    <property type="match status" value="1"/>
</dbReference>
<dbReference type="InterPro" id="IPR004273">
    <property type="entry name" value="Dynein_heavy_D6_P-loop"/>
</dbReference>
<dbReference type="Pfam" id="PF12777">
    <property type="entry name" value="MT"/>
    <property type="match status" value="1"/>
</dbReference>
<dbReference type="GO" id="GO:0051959">
    <property type="term" value="F:dynein light intermediate chain binding"/>
    <property type="evidence" value="ECO:0007669"/>
    <property type="project" value="InterPro"/>
</dbReference>
<dbReference type="Pfam" id="PF18198">
    <property type="entry name" value="AAA_lid_11"/>
    <property type="match status" value="1"/>
</dbReference>
<feature type="coiled-coil region" evidence="21">
    <location>
        <begin position="832"/>
        <end position="866"/>
    </location>
</feature>
<dbReference type="Pfam" id="PF12781">
    <property type="entry name" value="AAA_9"/>
    <property type="match status" value="1"/>
</dbReference>
<comment type="subcellular location">
    <subcellularLocation>
        <location evidence="1">Cytoplasm</location>
        <location evidence="1">Cytoskeleton</location>
        <location evidence="1">Flagellum axoneme</location>
    </subcellularLocation>
</comment>
<dbReference type="FunFam" id="1.10.472.130:FF:000003">
    <property type="entry name" value="Dynein, axonemal, heavy chain 2"/>
    <property type="match status" value="1"/>
</dbReference>
<dbReference type="InterPro" id="IPR042219">
    <property type="entry name" value="AAA_lid_11_sf"/>
</dbReference>
<evidence type="ECO:0000256" key="15">
    <source>
        <dbReference type="ARBA" id="ARBA00023273"/>
    </source>
</evidence>
<dbReference type="Gene3D" id="3.40.50.300">
    <property type="entry name" value="P-loop containing nucleotide triphosphate hydrolases"/>
    <property type="match status" value="5"/>
</dbReference>
<organism evidence="24 25">
    <name type="scientific">Paragonimus skrjabini miyazakii</name>
    <dbReference type="NCBI Taxonomy" id="59628"/>
    <lineage>
        <taxon>Eukaryota</taxon>
        <taxon>Metazoa</taxon>
        <taxon>Spiralia</taxon>
        <taxon>Lophotrochozoa</taxon>
        <taxon>Platyhelminthes</taxon>
        <taxon>Trematoda</taxon>
        <taxon>Digenea</taxon>
        <taxon>Plagiorchiida</taxon>
        <taxon>Troglotremata</taxon>
        <taxon>Troglotrematidae</taxon>
        <taxon>Paragonimus</taxon>
    </lineage>
</organism>
<proteinExistence type="inferred from homology"/>
<dbReference type="FunFam" id="3.40.50.300:FF:000044">
    <property type="entry name" value="Dynein heavy chain 5, axonemal"/>
    <property type="match status" value="1"/>
</dbReference>
<evidence type="ECO:0000256" key="11">
    <source>
        <dbReference type="ARBA" id="ARBA00023054"/>
    </source>
</evidence>
<dbReference type="FunFam" id="1.20.920.20:FF:000014">
    <property type="entry name" value="dynein heavy chain 2, axonemal"/>
    <property type="match status" value="1"/>
</dbReference>
<sequence>MVGAGEHVASPTGQSWNMSNAEEATLRHGTAPSGTEEEVHEGMEEEIKKEIYLEPDDEFLGFTTNPEVEGAEYIENLDDALRPEWVKASIPVSELIRDRIYLTGFEIEKHWSENIANLIETEFVTGERTCLFFYMNRKNELRMEYDVPRHWYAELNYFIQVPDSQGVPISSDNFDLRIQYGSIVGRGIESLLRIMSTIFAPAFFANKSWPDSIKNDFALQLQRFMSALTDARWKLENKTVLYMPNENFDTPAEVAAKNKDLVNRFEMIVIHWTRQIKAVLNSQNTTDELEGTGPLDEIEFWRNRCEDLTGISRQLDKPQVKHITDILTAAKSSYVAAFIRLSDEIKFNTQQAQSNLKFLNTLKEMCHQLTESSPSEIPPKLPRLINGIRMIWVNSQHYNTKEIITGMFRKLSNEIINRCCSVISLDNIFEGKVISSSNNLQHCIDCCEQYKAIYDKLQQMHSRHSPKPWDAQKSSIFAQVDAFIQRCRDLLEICECQKNFGRYEEGNKTTMPIFQGARGPELEILLNTIEQMFGKLMRNLYDKRACILDVKATSWHDDYNRFRVGIKDLEVMMQNAINTAFETVTNIQQGVEILDVFAHLQTREAIRRTIDNKTHELVARFGDCLNLVKKEMTQRIYAGLPLPYEPHYSGQGLHWRFLKRRLEKAMSNLDQAFFLPLNAAGINDHRQQFSQTLAALEDLTRKTFLEFQTIIDPDPLKALETSVLIRSATQSGLIEPNFCPSILKLLNELHYWVRLGVEIPPTAAEAFRRRPELRYLIEVILLVVRDYNRIMNSLNAEERALFRERIKILDKKIAPGFTKLRWTVKGLVDMFVNEVRLQAAKLQGKVDDYKAANDDIKENCEQIAQTLLIRLEPNRVYENTEFDDCQCAHREITKTKLLEMHDGIVQKMREVKETFVSESADIQMYWGRYTERMDRYCEEAFRLNVKFSLSELQRAINGDGRNDPNPLFKVSLNLDNDILVFLPTLPQLTNVVASLGSKFSEIISVVPRLPDLLTRTKSTKVSISDAITNDEEINKIQVSIKRGMQEISSAVQEPLSYWDQFREIWELPKDDFIQRYRQLNPHVSSIDADIARYTEVTNKVQDAETMVTTRFLQLDFSLLKNAIAAHCRDWQQRLTNLLLDMTTDSLNGVYTYIANVSEKISKPPQNLDELSESIQLLERILTEQHEIQAKFGPLEEQFAILDKCEVTYTDEVANRRANLANDWMQFQSALVAAEQMIKKSKEKFKTGLLNDSEDFKRSVANLLAELQATGPYSADLPPQVGLDSVERFRDQLNILKARELELRHGLNLFKIEQPPCKEIAVIDKDLEYLDLIWTMNYEWEKNWETWKTGRFCELQTTDMENLANTVFRKLTKLSRDLKERNWEVIEISKARVDQFRRTMPLIMDLRNPAMRPRHWSQLKMEMSKQFDENSDEFTLERIVQLGFEQHAEVIHEISGAASKELAIEHTLNSMERLWQNCELDIIAYKEKNTYKIRSTEEVFQALEDHQVQLSTMKASRFVKPFEVMVDRWERLLSLIMETLEQLLQVQRQYLYLETIFLGEDIRKQLPKESSAFDVVHMDWQSITTFLYETRNTRACTTKPGLLENLNKLVSSLEDIQQSLDMYLETKRQIFPRFYFLANDDLLEILGQSKNPDAVMPHMKKCFDNIATLKIEKVQPRLGDPYSRLMGSKAQGNRRVILEGHPSDRAGNKASVLTDPIAGSKVSASTTHGTATSVTAGSSEAVAPQTSNLNAEPMSAPQLSDGSDNRAETDKPSVQMSPQSLVAPDGLSDVSGYAKLAVISPGETPEQEIQDTFTIGGRVDQSRSTDVQRLSTMIETDRSASSAVENGDKIARVQITESTTAPPIHPTATQVAAGTLTPTSSHLGPQSTAGSAGGRSKHVALNVVIHDALSMFSLDGEEVPFKAKVRLDGPVESWLCDVEEQMYKTLREMLRECRVALKKAAAKRDKFVKDWPGQLCITTSQIQWTSDVTRALQLVNQRQDKKPLKSLRRKQRVLLEKFSEMIRSNLTKIQRMKINGLVVIEVHQRDIIEKLYKSGCNDINAFEWLSQLRFYWDKEPDDCFVRQTNTCFQYGYEYLGNSGRLVITPLTDRCYITLTTALHLHRGGSPKGPAGTGKTETVKDLGKALGDYVIVVNCSEGLDYKSMGRMFAGLAQTGAWGCFDEFNRINIEVLSVVAQQILSILSALSIASQTSSPMEKTRFMFDGRMLQLVWSCGIFITMNPGYAGRTELPDNLKSMFRPIAMVVPDSSMIAEITLFAEGFGSTKLLAKKVFTLYNLTIQQLSKQDHYDFGLRALVSVLRYAGRKKRTNPTMPDEEVLLMSLNDMNLAKLTSVDLPLFKGIMADLFPGVETPTSDYTTIKNAVEAACQTMNIRMIPFLLNKVIQLYETKSSRHSVMLVGKTLSGKSTTWRVLQRIHNELNKAGDPGFERVQEYPLNPKSLSLGELYGEFNLATNEWTDGVLSSLMRQTCVDETSALKWLVFDGPVDTLWIESMNSVMDDNKILTLINGERISMPESVSLLFEVEDLSVASPATVSRCGMVYNDVNDLGWWPFVNSWLANKPDKTLAEETKRLFEKYVEKMHQFIKQNCQTLVPMSETNTVISLCKLFDGLATPEAWVDPADTDYFVRLLEMTFQFCMIWSICCTVDEDGRKKVDAYVREMEGSFPNKDSIYEYFVDPKGRSWVHWEEKLRAGWKYATNEPFYKILVPTVDTVRYHFLATQMVTRHTPILLVGPVGTGKTSLAVNILNTLDPTEWSTLTINMSAQTSSNNVQDIIEARVEKRTKDTFVPMGGTRMLTFMDDFNMPAQDTFGSQPPLELIRQWLDYGFWYDRIKQTVRRVTGMHLLAAMGPPGGGRRVISKRLQARFNQIVITFPTDFNLRRIYGSMLTQKLLEFEDDVKSMADNLLSASIDLYNAVVNKFLPTPTKIHYLFNLRDISKIFQGLLRASKSHIETRTSMLRLWIHEGLRVFSDRLINEKDRSAYIELVGDALANYFDQTYHALCPARQAPIFADILNSEGEYEDIVELDRLRKFMTDTLREYNETPGTVPMDLVLFRDAIEHTCKITRVINQPRGNMLLVGIGGSGRQSLSRLAGYICDFRPFQVEVTKYYRKQEFREDIKRIYWQAGVENQPTLFIFTDTQVVEESFLEDINNLLSSGEVPTLYKPDEFEEVRQALTDIAKQEGINDSAQSIFQFFIERVRANLHIALCMSPIGEPFRNRVRMFPAFVNCTTIDWFSEWPLEALLEVAEKYLNDVVMIVSEPDPQILVKRQVKMRASVAKIFANMHRSVAEVALIMLAELKRHTYVTPTNYLELVSGYKNLLYQKRQELSEKANKLSNGLGKIDETREKVEVMSVELEDTRKKVAAFQKECDDYLVIIVQQKREADEQAKSVMQTQEKIKVDEVKCMHMAELAMADLAQAMPALESAVQALEALNKKDITEIKSYGKPPLLVQKVMEAVMILRGSEPTWTEARRQLGEQDFIKQLINFDKDNINDRTLKKIGLYCAQDDFHPDVVGKVSSAAKSLCMWVRAIDVYGRVYRVVEPKRQRLQQAEAVLREKQELLAAAQAKLDEVNAQMRRLQQEYNEKMEQKEELRRKAEHTEKMLDRANKLVSGLAGEKHRWETTVADLLQRIELLPGDCLLAAGFLSYMGPFLSEYRERLVKNWLTMVRAEAVPASDPFSFADFLADPTQVREWNLQGLPRDGFSVENGVIVTRGTRWPLMVDPQNQAQRWIKSMEGKALRVIDLQMPDYMRTLETAIQFGQPVLLQNIQDRLDQALDPVLNKSLRKVGGVYILKLGDKEVEYNNSFRFYITTKLPNPHYTPEINSKTAIVNFAVKQQGLEAQLLGIVVRKERPELEEQKDSLVIGIAAGKRKLTELEDVILRLLNEAQGSLLDDEQLVNTLQTSKLTSTEVTEQLQVAEKTEVQIDAAREGYRPCAQRASILFFVLNDLGRIDPMYQFALDAYIDLFNLSIDKSPRSGKLDDRIIHLNDYHTYAVYRYTCRGLFERHKLLFSFQICIKILEASGKLNQDEYNFFLRGGVVLDRENQFDNPCQSWLSEQCWDNITELDKLPNYHGLVTSFEQYPRDWSVWFTASEPENSPLPGEWDNTTNEFQRMLIVRSLRPDRVSFCATTFITSNLGNRFVEPPVLDMKQVVEDSNTRTPLIFVLSTGVDPTTGLLQLAENCGMAKKFNALSLGQGQAPIASRLIKEGVRDGNWVFLANCHLSLSWMPALDKIVEQLSLEEPHQEFRLWLSSSPNPQFPISILQAGIKMTTEPPKGLRSNMKRLYYLIKEDQFTTCHKPEKYKKLLFSLCFFHSVLLERRKFLMLGWNIPYEFNDSDFEVSEHLLSNYLDQYEETAWDALRYLIADINYGGHVTDDWDRRLLGTYITDYFKEDVLKEPFYKLSALPHYYIPRDGTLNAYREFVSMLPQIDHPEAFGQHPNADITSQIQETRMILDTLLFLQPQISSGLGASREDVVLELIDNLQKQIPEDIDYDGTVKIFANDPSPLVVVLLQEIQRYNALLNRMRRDLNDLNKGIQGLVVMSSELEKVFMAIFDGHVPEHWGKTYSSLKPLGSWARDMSARVEMFASWARTAHPPKAFWIGAFTFPTGFLTAVLQTAARQNNISVDSLSWEFTTMSTSDINLLPNPKDGVYISNLYLQGAGWDKKSGCLIEATPMQLVCPMPGVHFKPVENKKKSLKNIYVAPCYYYPNRAGTSDRPSYMIGVELKTGEKPPEHWTKRSTALLMSLDV</sequence>
<dbReference type="Pfam" id="PF12780">
    <property type="entry name" value="AAA_8"/>
    <property type="match status" value="1"/>
</dbReference>
<keyword evidence="6" id="KW-0547">Nucleotide-binding</keyword>
<dbReference type="Pfam" id="PF08393">
    <property type="entry name" value="DHC_N2"/>
    <property type="match status" value="2"/>
</dbReference>
<dbReference type="PANTHER" id="PTHR45703:SF32">
    <property type="entry name" value="DYNEINS HEAVY CHAIN"/>
    <property type="match status" value="1"/>
</dbReference>
<dbReference type="FunFam" id="3.40.50.300:FF:002141">
    <property type="entry name" value="Dynein heavy chain"/>
    <property type="match status" value="1"/>
</dbReference>
<dbReference type="Gene3D" id="3.20.180.20">
    <property type="entry name" value="Dynein heavy chain, N-terminal domain 2"/>
    <property type="match status" value="2"/>
</dbReference>
<feature type="coiled-coil region" evidence="21">
    <location>
        <begin position="4526"/>
        <end position="4553"/>
    </location>
</feature>
<dbReference type="InterPro" id="IPR027417">
    <property type="entry name" value="P-loop_NTPase"/>
</dbReference>
<feature type="compositionally biased region" description="Polar residues" evidence="22">
    <location>
        <begin position="1721"/>
        <end position="1749"/>
    </location>
</feature>
<dbReference type="Gene3D" id="1.20.920.20">
    <property type="match status" value="1"/>
</dbReference>
<evidence type="ECO:0000256" key="19">
    <source>
        <dbReference type="ARBA" id="ARBA00078558"/>
    </source>
</evidence>
<dbReference type="FunFam" id="1.10.287.2620:FF:000002">
    <property type="entry name" value="Dynein heavy chain 2, axonemal"/>
    <property type="match status" value="1"/>
</dbReference>
<dbReference type="Pfam" id="PF08385">
    <property type="entry name" value="DHC_N1"/>
    <property type="match status" value="1"/>
</dbReference>
<evidence type="ECO:0000256" key="20">
    <source>
        <dbReference type="ARBA" id="ARBA00082099"/>
    </source>
</evidence>
<dbReference type="InterPro" id="IPR043160">
    <property type="entry name" value="Dynein_C_barrel"/>
</dbReference>
<dbReference type="Pfam" id="PF12775">
    <property type="entry name" value="AAA_7"/>
    <property type="match status" value="1"/>
</dbReference>
<dbReference type="PANTHER" id="PTHR45703">
    <property type="entry name" value="DYNEIN HEAVY CHAIN"/>
    <property type="match status" value="1"/>
</dbReference>
<dbReference type="FunFam" id="1.20.58.1120:FF:000001">
    <property type="entry name" value="dynein heavy chain 2, axonemal"/>
    <property type="match status" value="1"/>
</dbReference>
<evidence type="ECO:0000256" key="7">
    <source>
        <dbReference type="ARBA" id="ARBA00022803"/>
    </source>
</evidence>
<dbReference type="Pfam" id="PF17857">
    <property type="entry name" value="AAA_lid_1"/>
    <property type="match status" value="1"/>
</dbReference>
<dbReference type="Gene3D" id="1.10.287.2620">
    <property type="match status" value="1"/>
</dbReference>
<dbReference type="Gene3D" id="3.10.490.20">
    <property type="match status" value="1"/>
</dbReference>
<dbReference type="InterPro" id="IPR035699">
    <property type="entry name" value="AAA_6"/>
</dbReference>
<dbReference type="Gene3D" id="1.20.58.1120">
    <property type="match status" value="1"/>
</dbReference>
<evidence type="ECO:0000259" key="23">
    <source>
        <dbReference type="SMART" id="SM00382"/>
    </source>
</evidence>
<dbReference type="InterPro" id="IPR043157">
    <property type="entry name" value="Dynein_AAA1S"/>
</dbReference>
<keyword evidence="7" id="KW-0802">TPR repeat</keyword>
<dbReference type="InterPro" id="IPR035706">
    <property type="entry name" value="AAA_9"/>
</dbReference>
<dbReference type="SMART" id="SM00382">
    <property type="entry name" value="AAA"/>
    <property type="match status" value="2"/>
</dbReference>
<dbReference type="InterPro" id="IPR024317">
    <property type="entry name" value="Dynein_heavy_chain_D4_dom"/>
</dbReference>
<keyword evidence="11 21" id="KW-0175">Coiled coil</keyword>
<dbReference type="OrthoDB" id="10251809at2759"/>
<dbReference type="FunFam" id="1.20.1270.280:FF:000007">
    <property type="entry name" value="dynein heavy chain 2, axonemal"/>
    <property type="match status" value="1"/>
</dbReference>
<dbReference type="GO" id="GO:0005524">
    <property type="term" value="F:ATP binding"/>
    <property type="evidence" value="ECO:0007669"/>
    <property type="project" value="UniProtKB-KW"/>
</dbReference>
<dbReference type="GO" id="GO:0005858">
    <property type="term" value="C:axonemal dynein complex"/>
    <property type="evidence" value="ECO:0007669"/>
    <property type="project" value="UniProtKB-ARBA"/>
</dbReference>
<dbReference type="InterPro" id="IPR041658">
    <property type="entry name" value="AAA_lid_11"/>
</dbReference>
<dbReference type="FunFam" id="1.10.8.1220:FF:000001">
    <property type="entry name" value="Dynein axonemal heavy chain 5"/>
    <property type="match status" value="1"/>
</dbReference>
<dbReference type="FunFam" id="1.10.8.710:FF:000001">
    <property type="entry name" value="Dynein axonemal heavy chain 2"/>
    <property type="match status" value="1"/>
</dbReference>
<dbReference type="GO" id="GO:0008569">
    <property type="term" value="F:minus-end-directed microtubule motor activity"/>
    <property type="evidence" value="ECO:0007669"/>
    <property type="project" value="InterPro"/>
</dbReference>
<evidence type="ECO:0000256" key="12">
    <source>
        <dbReference type="ARBA" id="ARBA00023069"/>
    </source>
</evidence>
<evidence type="ECO:0000313" key="25">
    <source>
        <dbReference type="Proteomes" id="UP000822476"/>
    </source>
</evidence>
<keyword evidence="3" id="KW-0963">Cytoplasm</keyword>
<dbReference type="Gene3D" id="1.10.472.130">
    <property type="match status" value="1"/>
</dbReference>
<evidence type="ECO:0000313" key="24">
    <source>
        <dbReference type="EMBL" id="KAF7260210.1"/>
    </source>
</evidence>
<dbReference type="FunFam" id="1.20.140.100:FF:000006">
    <property type="entry name" value="dynein heavy chain 2, axonemal"/>
    <property type="match status" value="1"/>
</dbReference>
<dbReference type="Gene3D" id="1.20.1270.280">
    <property type="match status" value="1"/>
</dbReference>
<keyword evidence="13" id="KW-0505">Motor protein</keyword>
<feature type="domain" description="AAA+ ATPase" evidence="23">
    <location>
        <begin position="2741"/>
        <end position="2892"/>
    </location>
</feature>